<keyword evidence="7" id="KW-0597">Phosphoprotein</keyword>
<evidence type="ECO:0000313" key="17">
    <source>
        <dbReference type="EMBL" id="OTF76365.1"/>
    </source>
</evidence>
<evidence type="ECO:0000256" key="10">
    <source>
        <dbReference type="ARBA" id="ARBA00022786"/>
    </source>
</evidence>
<keyword evidence="9" id="KW-0479">Metal-binding</keyword>
<feature type="domain" description="USP" evidence="15">
    <location>
        <begin position="446"/>
        <end position="746"/>
    </location>
</feature>
<dbReference type="InterPro" id="IPR001394">
    <property type="entry name" value="Peptidase_C19_UCH"/>
</dbReference>
<dbReference type="AlphaFoldDB" id="A0A1Y3BAX1"/>
<keyword evidence="13" id="KW-0862">Zinc</keyword>
<dbReference type="CDD" id="cd19816">
    <property type="entry name" value="Bbox1_CYLD"/>
    <property type="match status" value="1"/>
</dbReference>
<evidence type="ECO:0000259" key="15">
    <source>
        <dbReference type="PROSITE" id="PS50235"/>
    </source>
</evidence>
<gene>
    <name evidence="17" type="ORF">BLA29_002177</name>
</gene>
<keyword evidence="18" id="KW-1185">Reference proteome</keyword>
<dbReference type="InterPro" id="IPR000938">
    <property type="entry name" value="CAP-Gly_domain"/>
</dbReference>
<dbReference type="Pfam" id="PF01302">
    <property type="entry name" value="CAP_GLY"/>
    <property type="match status" value="2"/>
</dbReference>
<keyword evidence="6" id="KW-0963">Cytoplasm</keyword>
<dbReference type="Gene3D" id="3.90.70.10">
    <property type="entry name" value="Cysteine proteinases"/>
    <property type="match status" value="1"/>
</dbReference>
<dbReference type="GO" id="GO:0016579">
    <property type="term" value="P:protein deubiquitination"/>
    <property type="evidence" value="ECO:0007669"/>
    <property type="project" value="InterPro"/>
</dbReference>
<dbReference type="InterPro" id="IPR028889">
    <property type="entry name" value="USP"/>
</dbReference>
<evidence type="ECO:0000259" key="16">
    <source>
        <dbReference type="PROSITE" id="PS50245"/>
    </source>
</evidence>
<evidence type="ECO:0000256" key="1">
    <source>
        <dbReference type="ARBA" id="ARBA00000707"/>
    </source>
</evidence>
<evidence type="ECO:0000256" key="8">
    <source>
        <dbReference type="ARBA" id="ARBA00022670"/>
    </source>
</evidence>
<comment type="caution">
    <text evidence="17">The sequence shown here is derived from an EMBL/GenBank/DDBJ whole genome shotgun (WGS) entry which is preliminary data.</text>
</comment>
<keyword evidence="11 17" id="KW-0378">Hydrolase</keyword>
<dbReference type="EC" id="3.4.19.12" evidence="5"/>
<dbReference type="GO" id="GO:0048471">
    <property type="term" value="C:perinuclear region of cytoplasm"/>
    <property type="evidence" value="ECO:0007669"/>
    <property type="project" value="UniProtKB-SubCell"/>
</dbReference>
<organism evidence="17 18">
    <name type="scientific">Euroglyphus maynei</name>
    <name type="common">Mayne's house dust mite</name>
    <dbReference type="NCBI Taxonomy" id="6958"/>
    <lineage>
        <taxon>Eukaryota</taxon>
        <taxon>Metazoa</taxon>
        <taxon>Ecdysozoa</taxon>
        <taxon>Arthropoda</taxon>
        <taxon>Chelicerata</taxon>
        <taxon>Arachnida</taxon>
        <taxon>Acari</taxon>
        <taxon>Acariformes</taxon>
        <taxon>Sarcoptiformes</taxon>
        <taxon>Astigmata</taxon>
        <taxon>Psoroptidia</taxon>
        <taxon>Analgoidea</taxon>
        <taxon>Pyroglyphidae</taxon>
        <taxon>Pyroglyphinae</taxon>
        <taxon>Euroglyphus</taxon>
    </lineage>
</organism>
<proteinExistence type="inferred from homology"/>
<feature type="region of interest" description="Disordered" evidence="14">
    <location>
        <begin position="1"/>
        <end position="29"/>
    </location>
</feature>
<comment type="similarity">
    <text evidence="4">Belongs to the peptidase C19 family.</text>
</comment>
<comment type="subcellular location">
    <subcellularLocation>
        <location evidence="2">Cytoplasm</location>
        <location evidence="2">Cytoskeleton</location>
        <location evidence="2">Microtubule organizing center</location>
        <location evidence="2">Centrosome</location>
    </subcellularLocation>
    <subcellularLocation>
        <location evidence="3">Cytoplasm</location>
        <location evidence="3">Perinuclear region</location>
    </subcellularLocation>
</comment>
<keyword evidence="8" id="KW-0645">Protease</keyword>
<feature type="compositionally biased region" description="Low complexity" evidence="14">
    <location>
        <begin position="13"/>
        <end position="26"/>
    </location>
</feature>
<evidence type="ECO:0000256" key="5">
    <source>
        <dbReference type="ARBA" id="ARBA00012759"/>
    </source>
</evidence>
<dbReference type="EMBL" id="MUJZ01037810">
    <property type="protein sequence ID" value="OTF76365.1"/>
    <property type="molecule type" value="Genomic_DNA"/>
</dbReference>
<sequence>MPSNNGYQSLINSPQASSSSRPSSSSHRIRRPRFLDEICSDGTPAPSLKLGDKVVWISDDGPEYGVVKWLGKLTDVGNEWMAGVDFVNPIGSGTGLYHEYQLFQTKANHASLVPIAGLIRANDYIGNHNNAISNSKNTDNILLPPLKPKRTKKNETFKFYTNEFYHNNNLNKDTMYDNDDLEKRANFPDNIGHHSCSNIDYISNDLAELNFIQSKISSTDAEKSSPLKSNECQTLGLHSSLRSITNSSNKVEDFMNNKNIVDKMECDQRNLNISSPKNIRNTITTNMTSEENLESPEDNELFEIGSVVEVGINSTSYHGVIRWLGFLKNDIDYTIDSIRKSNKRFKDVVAGIELEEEIAGLTDGTLNGRRYFNCSINKAYFVPLNECSKDSRFYHNSVAGMKNGSSLLNEKQCDSSHFGSIDCPTVLGDIPPLTTTDLQRLCGKNRGIQGHHNSCYLDATLFAMFSFSSIFDSLLYRPKRSNDIQEYNEVQRILKEEIINPLRSNLYVRADRVMHLRQMLEKISSVRGLTSEEKDPEEFINLLLNEILKTDPFLKLSSGLESLFYQLFVEKDENLQLPNVQQLFDQSFLASDIKLREVPSCLMIQMPRFGRDFKMYPKIVPSLNLDITNVLDNSPRQCIICGELAQFECKDCYGKFGEGLDSIAFCMMCMDKTHITNKKRIKHKTTKLNVPPEFTMLQNHTNIPRVTMELFAVLCIETRYRNLFHLYFGIIFSNWKIISLTFTYGR</sequence>
<dbReference type="PANTHER" id="PTHR11830">
    <property type="entry name" value="40S RIBOSOMAL PROTEIN S3A"/>
    <property type="match status" value="1"/>
</dbReference>
<evidence type="ECO:0000256" key="14">
    <source>
        <dbReference type="SAM" id="MobiDB-lite"/>
    </source>
</evidence>
<dbReference type="OrthoDB" id="6287070at2759"/>
<evidence type="ECO:0000256" key="4">
    <source>
        <dbReference type="ARBA" id="ARBA00009085"/>
    </source>
</evidence>
<dbReference type="GO" id="GO:0005813">
    <property type="term" value="C:centrosome"/>
    <property type="evidence" value="ECO:0007669"/>
    <property type="project" value="UniProtKB-SubCell"/>
</dbReference>
<evidence type="ECO:0000256" key="2">
    <source>
        <dbReference type="ARBA" id="ARBA00004300"/>
    </source>
</evidence>
<accession>A0A1Y3BAX1</accession>
<dbReference type="SMART" id="SM01052">
    <property type="entry name" value="CAP_GLY"/>
    <property type="match status" value="2"/>
</dbReference>
<dbReference type="SUPFAM" id="SSF54001">
    <property type="entry name" value="Cysteine proteinases"/>
    <property type="match status" value="1"/>
</dbReference>
<keyword evidence="10" id="KW-0833">Ubl conjugation pathway</keyword>
<dbReference type="SUPFAM" id="SSF74924">
    <property type="entry name" value="Cap-Gly domain"/>
    <property type="match status" value="2"/>
</dbReference>
<feature type="domain" description="CAP-Gly" evidence="16">
    <location>
        <begin position="350"/>
        <end position="383"/>
    </location>
</feature>
<evidence type="ECO:0000256" key="11">
    <source>
        <dbReference type="ARBA" id="ARBA00022801"/>
    </source>
</evidence>
<dbReference type="InterPro" id="IPR038765">
    <property type="entry name" value="Papain-like_cys_pep_sf"/>
</dbReference>
<evidence type="ECO:0000256" key="7">
    <source>
        <dbReference type="ARBA" id="ARBA00022553"/>
    </source>
</evidence>
<evidence type="ECO:0000256" key="9">
    <source>
        <dbReference type="ARBA" id="ARBA00022723"/>
    </source>
</evidence>
<keyword evidence="12" id="KW-0788">Thiol protease</keyword>
<name>A0A1Y3BAX1_EURMA</name>
<dbReference type="Proteomes" id="UP000194236">
    <property type="component" value="Unassembled WGS sequence"/>
</dbReference>
<comment type="catalytic activity">
    <reaction evidence="1">
        <text>Thiol-dependent hydrolysis of ester, thioester, amide, peptide and isopeptide bonds formed by the C-terminal Gly of ubiquitin (a 76-residue protein attached to proteins as an intracellular targeting signal).</text>
        <dbReference type="EC" id="3.4.19.12"/>
    </reaction>
</comment>
<evidence type="ECO:0000256" key="6">
    <source>
        <dbReference type="ARBA" id="ARBA00022490"/>
    </source>
</evidence>
<dbReference type="GO" id="GO:0006508">
    <property type="term" value="P:proteolysis"/>
    <property type="evidence" value="ECO:0007669"/>
    <property type="project" value="UniProtKB-KW"/>
</dbReference>
<dbReference type="InterPro" id="IPR036859">
    <property type="entry name" value="CAP-Gly_dom_sf"/>
</dbReference>
<feature type="compositionally biased region" description="Polar residues" evidence="14">
    <location>
        <begin position="1"/>
        <end position="12"/>
    </location>
</feature>
<dbReference type="PROSITE" id="PS50245">
    <property type="entry name" value="CAP_GLY_2"/>
    <property type="match status" value="1"/>
</dbReference>
<dbReference type="Gene3D" id="2.30.30.190">
    <property type="entry name" value="CAP Gly-rich-like domain"/>
    <property type="match status" value="2"/>
</dbReference>
<evidence type="ECO:0000313" key="18">
    <source>
        <dbReference type="Proteomes" id="UP000194236"/>
    </source>
</evidence>
<evidence type="ECO:0000256" key="12">
    <source>
        <dbReference type="ARBA" id="ARBA00022807"/>
    </source>
</evidence>
<evidence type="ECO:0000256" key="3">
    <source>
        <dbReference type="ARBA" id="ARBA00004556"/>
    </source>
</evidence>
<dbReference type="GO" id="GO:0046872">
    <property type="term" value="F:metal ion binding"/>
    <property type="evidence" value="ECO:0007669"/>
    <property type="project" value="UniProtKB-KW"/>
</dbReference>
<dbReference type="PROSITE" id="PS50235">
    <property type="entry name" value="USP_3"/>
    <property type="match status" value="1"/>
</dbReference>
<dbReference type="GO" id="GO:0004843">
    <property type="term" value="F:cysteine-type deubiquitinase activity"/>
    <property type="evidence" value="ECO:0007669"/>
    <property type="project" value="UniProtKB-EC"/>
</dbReference>
<evidence type="ECO:0000256" key="13">
    <source>
        <dbReference type="ARBA" id="ARBA00022833"/>
    </source>
</evidence>
<reference evidence="17 18" key="1">
    <citation type="submission" date="2017-03" db="EMBL/GenBank/DDBJ databases">
        <title>Genome Survey of Euroglyphus maynei.</title>
        <authorList>
            <person name="Arlian L.G."/>
            <person name="Morgan M.S."/>
            <person name="Rider S.D."/>
        </authorList>
    </citation>
    <scope>NUCLEOTIDE SEQUENCE [LARGE SCALE GENOMIC DNA]</scope>
    <source>
        <strain evidence="17">Arlian Lab</strain>
        <tissue evidence="17">Whole body</tissue>
    </source>
</reference>
<dbReference type="Pfam" id="PF00443">
    <property type="entry name" value="UCH"/>
    <property type="match status" value="1"/>
</dbReference>
<protein>
    <recommendedName>
        <fullName evidence="5">ubiquitinyl hydrolase 1</fullName>
        <ecNumber evidence="5">3.4.19.12</ecNumber>
    </recommendedName>
</protein>